<accession>A0ABT8VM79</accession>
<comment type="caution">
    <text evidence="1">The sequence shown here is derived from an EMBL/GenBank/DDBJ whole genome shotgun (WGS) entry which is preliminary data.</text>
</comment>
<protein>
    <submittedName>
        <fullName evidence="1">Uncharacterized protein</fullName>
    </submittedName>
</protein>
<proteinExistence type="predicted"/>
<sequence>MTSFLGVLVSMFGVSFLVHHFMKLMGFADSQTNEIIPVEVVNTGDFGRR</sequence>
<organism evidence="1 2">
    <name type="scientific">Paenibacillus ehimensis</name>
    <dbReference type="NCBI Taxonomy" id="79264"/>
    <lineage>
        <taxon>Bacteria</taxon>
        <taxon>Bacillati</taxon>
        <taxon>Bacillota</taxon>
        <taxon>Bacilli</taxon>
        <taxon>Bacillales</taxon>
        <taxon>Paenibacillaceae</taxon>
        <taxon>Paenibacillus</taxon>
    </lineage>
</organism>
<dbReference type="EMBL" id="JAUMKJ010000099">
    <property type="protein sequence ID" value="MDO3682093.1"/>
    <property type="molecule type" value="Genomic_DNA"/>
</dbReference>
<evidence type="ECO:0000313" key="2">
    <source>
        <dbReference type="Proteomes" id="UP001168883"/>
    </source>
</evidence>
<gene>
    <name evidence="1" type="ORF">Q3C12_34420</name>
</gene>
<evidence type="ECO:0000313" key="1">
    <source>
        <dbReference type="EMBL" id="MDO3682093.1"/>
    </source>
</evidence>
<dbReference type="RefSeq" id="WP_302881554.1">
    <property type="nucleotide sequence ID" value="NZ_JAUMKJ010000099.1"/>
</dbReference>
<name>A0ABT8VM79_9BACL</name>
<reference evidence="1" key="1">
    <citation type="submission" date="2023-07" db="EMBL/GenBank/DDBJ databases">
        <authorList>
            <person name="Aktuganov G."/>
            <person name="Boyko T."/>
            <person name="Delegan Y."/>
            <person name="Galimzianova N."/>
            <person name="Gilvanova E."/>
            <person name="Korobov V."/>
            <person name="Kuzmina L."/>
            <person name="Melentiev A."/>
            <person name="Milman P."/>
            <person name="Ryabova A."/>
            <person name="Stupak E."/>
            <person name="Yasakov T."/>
            <person name="Zharikova N."/>
            <person name="Zhurenko E."/>
        </authorList>
    </citation>
    <scope>NUCLEOTIDE SEQUENCE</scope>
    <source>
        <strain evidence="1">IB-739</strain>
    </source>
</reference>
<keyword evidence="2" id="KW-1185">Reference proteome</keyword>
<dbReference type="Proteomes" id="UP001168883">
    <property type="component" value="Unassembled WGS sequence"/>
</dbReference>